<dbReference type="InterPro" id="IPR046673">
    <property type="entry name" value="ToxA_N"/>
</dbReference>
<dbReference type="GO" id="GO:0016567">
    <property type="term" value="P:protein ubiquitination"/>
    <property type="evidence" value="ECO:0007669"/>
    <property type="project" value="InterPro"/>
</dbReference>
<comment type="catalytic activity">
    <reaction evidence="1">
        <text>S-ubiquitinyl-[E2 ubiquitin-conjugating enzyme]-L-cysteine + [acceptor protein]-L-lysine = [E2 ubiquitin-conjugating enzyme]-L-cysteine + N(6)-ubiquitinyl-[acceptor protein]-L-lysine.</text>
        <dbReference type="EC" id="2.3.2.27"/>
    </reaction>
</comment>
<dbReference type="OrthoDB" id="1467561at2"/>
<keyword evidence="3" id="KW-0433">Leucine-rich repeat</keyword>
<evidence type="ECO:0000259" key="7">
    <source>
        <dbReference type="PROSITE" id="PS52053"/>
    </source>
</evidence>
<dbReference type="EMBL" id="LT629704">
    <property type="protein sequence ID" value="SDN10641.1"/>
    <property type="molecule type" value="Genomic_DNA"/>
</dbReference>
<sequence>MVEPITNRAPQDSLSEFIAARQGALMAGPEWSTLQFLDAMRGTLHGFLGALNAAQKLEYVRLQRAWIDAQNTAEKATYALTESFQQQALASLRTELKTLTGQDIDPTVARIHIRYKSLDRERRAADGGQDGTMKVASMTLWNAACMNYNGLTGWSYPGRTGLADASYLDEDIKATADDFIKLVRELNLGGQLQARLDQALLPTGLLGNSIMGLAKAEFEFALIEALKNTTDSRVDRDKYQQVKRALVGQTPWGRVEEMLLFVPHGVDNTRWVPQHVGLTGQYVGQPPGDKLSIAHIVFAVSGSPGAFSFFPNRPGGSLRHHDSHREACEEFHVAFDGLYRRGKVDWLYQIMSLRDSARLIKIAQGAPPPDLEGFAKLLYRLAQSIPTMNKMEQIGYARNAVQKTPVVSLNDFYIERCRANLQALANPTPGFMSNMLELFGTLISEILNVLLIPVPGALKGLGRVRAFAMFVAMEQALIEGAHHALQGQPGELLQGFADLADLLISGRLHTRLAKSVQRRHQALYRQLSEPHGGAPDVQGLTNPELLERMLGRQGTPARDMQALLDLSGTSRKVLNQLWAVERPTASLVDAVQRFQADRLIDWVVEGADPSRPAPLEAVHVMAPLLTQLDAWPTGTALSIENHQGQEIRRYSKGSTLPTTEVVTVTALENYQFAYATPRQLTAHLPQAIVGVLPTIFSAGEQRVRQQLASLATALRIDLFDALTRFAEVSRTLASGASATVRTLLPESIGHEPPVPAVITQLQALHPQLSLARILEVLRDHPLSPHQQEQLLRSQLEPQALYNALRAARQVARQEVIVDGLFYPRRFDQQTQNWACEFATGVLRDLSGQALIVSPAKQAVPYVSNGKRDRSIVVIDELRGRFCAYDYRESRRGVTLTGADSFYEAIINQLATSDLHRLGLNAQQAVTEFRYRVAQAMLSNRALDGSFYPYQRRIERYVHAADTSKIARQPDALGLYRLGTDRYVFIDGEYFKVAEAGEPSAWRIQHPSLDDAYAPVLTHNGAGAWRHEWEKPLTWDGQKPFQRLGPLARALSPDAIDQIQQISGVTPDILRRVHVRNERPPAILRETVERFTLHQRLKTHMQGMDAFEGTAAGRDFFDQLLGEIGPDSADALVGRAGVSRADQVTVLEAKVMTNKPLMERLMFRAMCHKAAQSSDPLAQVVQRVFPSLTAVIAEELVSQAKPVERTELEAGRVPFTFAPSVRWWLHYLRKARALEGVHLPAAANADSAKLILHTLPAIDGWPKNLRVEVWERGRLVDSIGPAGTPLKRVLEVMDGHYQAYKPRGDGERHPIGGFGEFLVVLLGALPARERLALGYTHRAGIEELTQEIARRLESRQVFGEPFGIEKLLGMVPRPWFNPPRRLSDGRIGYPLSGEAGAGGVNPGQVARLRMLYPTKSDAEAIEILRNVADTFEDRQDFISGLFSERDGLNAGLERWCLLCKPVSLKNHLEASERIRRCWSKQASPHGVPHELYLDDLALDSLPQMDANFFHVTLLSLRDNQLHALPAGFLKRFGNLCSLSLDGNLLDHLPEGLSEVQDVRRLNLSNNRIRPNLQDVRYLTTLTRLTHLDLSYNPLGQGQQLNLHRLKALTVLKLRNTYINRLPRGAVTLRKLRTFDLRDNRINGLTETDLGFNLNVHIAMDLQGNELSDSTMAVFNQYRQRPGYQNVYFGMREEQISVSSSVEPWLASTPPDLSGLRRALWSQVSSQQTAQNFLVLLGAFASYQPFIAAKNRLLREDITRRVWQLIDSATHDEQVARVLFEESLKYIRGHADGWLLCLNDLELAVLPLQMLAPGSQATAADFLNYYRARRRIASLEYRVRFDYPFHSNVEHSMYLLGCRLALVQALDLPVPLTARFSTLTVQIDALALNEYRRGIINEEAQIDWPDLLKDEEYWVGFLERKYRSAFESARSPYDDQFEQAVDQSERGELGDNAYRLKVDEIGVAMRSSKMNLVLRFTTLEWRAFVSSD</sequence>
<name>A0A1G9YQ51_9PSED</name>
<feature type="domain" description="NEL" evidence="7">
    <location>
        <begin position="1695"/>
        <end position="1986"/>
    </location>
</feature>
<dbReference type="GO" id="GO:0005737">
    <property type="term" value="C:cytoplasm"/>
    <property type="evidence" value="ECO:0007669"/>
    <property type="project" value="TreeGrafter"/>
</dbReference>
<keyword evidence="5" id="KW-0843">Virulence</keyword>
<dbReference type="InterPro" id="IPR050216">
    <property type="entry name" value="LRR_domain-containing"/>
</dbReference>
<gene>
    <name evidence="8" type="ORF">PSAN_31210</name>
    <name evidence="9" type="ORF">SAMN04490179_2539</name>
</gene>
<dbReference type="RefSeq" id="WP_083357429.1">
    <property type="nucleotide sequence ID" value="NZ_JXDI01000001.1"/>
</dbReference>
<dbReference type="InterPro" id="IPR003591">
    <property type="entry name" value="Leu-rich_rpt_typical-subtyp"/>
</dbReference>
<protein>
    <recommendedName>
        <fullName evidence="2">RING-type E3 ubiquitin transferase</fullName>
        <ecNumber evidence="2">2.3.2.27</ecNumber>
    </recommendedName>
</protein>
<comment type="caution">
    <text evidence="6">Lacks conserved residue(s) required for the propagation of feature annotation.</text>
</comment>
<dbReference type="Pfam" id="PF13855">
    <property type="entry name" value="LRR_8"/>
    <property type="match status" value="1"/>
</dbReference>
<keyword evidence="11" id="KW-1185">Reference proteome</keyword>
<evidence type="ECO:0000256" key="2">
    <source>
        <dbReference type="ARBA" id="ARBA00012483"/>
    </source>
</evidence>
<proteinExistence type="inferred from homology"/>
<comment type="similarity">
    <text evidence="6">Belongs to the LRR-containing bacterial E3 ligase family.</text>
</comment>
<organism evidence="9 10">
    <name type="scientific">Pseudomonas antarctica</name>
    <dbReference type="NCBI Taxonomy" id="219572"/>
    <lineage>
        <taxon>Bacteria</taxon>
        <taxon>Pseudomonadati</taxon>
        <taxon>Pseudomonadota</taxon>
        <taxon>Gammaproteobacteria</taxon>
        <taxon>Pseudomonadales</taxon>
        <taxon>Pseudomonadaceae</taxon>
        <taxon>Pseudomonas</taxon>
    </lineage>
</organism>
<dbReference type="Proteomes" id="UP000748067">
    <property type="component" value="Unassembled WGS sequence"/>
</dbReference>
<dbReference type="GO" id="GO:0005576">
    <property type="term" value="C:extracellular region"/>
    <property type="evidence" value="ECO:0007669"/>
    <property type="project" value="UniProtKB-UniRule"/>
</dbReference>
<keyword evidence="6" id="KW-0964">Secreted</keyword>
<keyword evidence="6" id="KW-1035">Host cytoplasm</keyword>
<dbReference type="Pfam" id="PF20178">
    <property type="entry name" value="ToxA_N"/>
    <property type="match status" value="1"/>
</dbReference>
<evidence type="ECO:0000256" key="5">
    <source>
        <dbReference type="ARBA" id="ARBA00023026"/>
    </source>
</evidence>
<accession>A0A1G9YQ51</accession>
<dbReference type="InterPro" id="IPR032675">
    <property type="entry name" value="LRR_dom_sf"/>
</dbReference>
<dbReference type="EMBL" id="JXDI01000001">
    <property type="protein sequence ID" value="KAF2410688.1"/>
    <property type="molecule type" value="Genomic_DNA"/>
</dbReference>
<dbReference type="SUPFAM" id="SSF52047">
    <property type="entry name" value="RNI-like"/>
    <property type="match status" value="1"/>
</dbReference>
<dbReference type="PROSITE" id="PS50276">
    <property type="entry name" value="PANCREATIC_HORMONE_2"/>
    <property type="match status" value="1"/>
</dbReference>
<evidence type="ECO:0000313" key="10">
    <source>
        <dbReference type="Proteomes" id="UP000182470"/>
    </source>
</evidence>
<dbReference type="EC" id="2.3.2.27" evidence="2"/>
<dbReference type="Pfam" id="PF14496">
    <property type="entry name" value="NEL"/>
    <property type="match status" value="1"/>
</dbReference>
<evidence type="ECO:0000256" key="6">
    <source>
        <dbReference type="PROSITE-ProRule" id="PRU01398"/>
    </source>
</evidence>
<evidence type="ECO:0000313" key="11">
    <source>
        <dbReference type="Proteomes" id="UP000748067"/>
    </source>
</evidence>
<evidence type="ECO:0000256" key="3">
    <source>
        <dbReference type="ARBA" id="ARBA00022614"/>
    </source>
</evidence>
<evidence type="ECO:0000256" key="1">
    <source>
        <dbReference type="ARBA" id="ARBA00000900"/>
    </source>
</evidence>
<keyword evidence="4" id="KW-0677">Repeat</keyword>
<dbReference type="InterPro" id="IPR029487">
    <property type="entry name" value="NEL_dom"/>
</dbReference>
<dbReference type="PANTHER" id="PTHR48051:SF46">
    <property type="entry name" value="LEUCINE RICH REPEAT-CONTAINING DOMAIN PROTEIN"/>
    <property type="match status" value="1"/>
</dbReference>
<dbReference type="Gene3D" id="3.80.10.10">
    <property type="entry name" value="Ribonuclease Inhibitor"/>
    <property type="match status" value="2"/>
</dbReference>
<evidence type="ECO:0000256" key="4">
    <source>
        <dbReference type="ARBA" id="ARBA00022737"/>
    </source>
</evidence>
<evidence type="ECO:0000313" key="8">
    <source>
        <dbReference type="EMBL" id="KAF2410688.1"/>
    </source>
</evidence>
<dbReference type="SMART" id="SM00369">
    <property type="entry name" value="LRR_TYP"/>
    <property type="match status" value="4"/>
</dbReference>
<dbReference type="PROSITE" id="PS52053">
    <property type="entry name" value="NEL"/>
    <property type="match status" value="1"/>
</dbReference>
<reference evidence="8 11" key="1">
    <citation type="submission" date="2015-01" db="EMBL/GenBank/DDBJ databases">
        <title>Genome Sequence of Pseudomonas antarctica CMS 35.</title>
        <authorList>
            <person name="Voget S."/>
            <person name="Chow J."/>
            <person name="Daniel R."/>
            <person name="Streit W."/>
        </authorList>
    </citation>
    <scope>NUCLEOTIDE SEQUENCE [LARGE SCALE GENOMIC DNA]</scope>
    <source>
        <strain evidence="8 11">CMS 35</strain>
    </source>
</reference>
<dbReference type="Gene3D" id="1.20.58.360">
    <property type="entry name" value="Shigella T3SS effector IpaH defines"/>
    <property type="match status" value="1"/>
</dbReference>
<evidence type="ECO:0000313" key="9">
    <source>
        <dbReference type="EMBL" id="SDN10641.1"/>
    </source>
</evidence>
<keyword evidence="6" id="KW-0833">Ubl conjugation pathway</keyword>
<dbReference type="PANTHER" id="PTHR48051">
    <property type="match status" value="1"/>
</dbReference>
<reference evidence="9 10" key="2">
    <citation type="submission" date="2016-10" db="EMBL/GenBank/DDBJ databases">
        <authorList>
            <person name="de Groot N.N."/>
        </authorList>
    </citation>
    <scope>NUCLEOTIDE SEQUENCE [LARGE SCALE GENOMIC DNA]</scope>
    <source>
        <strain evidence="9 10">BS2772</strain>
    </source>
</reference>
<dbReference type="InterPro" id="IPR001611">
    <property type="entry name" value="Leu-rich_rpt"/>
</dbReference>
<dbReference type="GO" id="GO:0061630">
    <property type="term" value="F:ubiquitin protein ligase activity"/>
    <property type="evidence" value="ECO:0007669"/>
    <property type="project" value="UniProtKB-EC"/>
</dbReference>
<dbReference type="Proteomes" id="UP000182470">
    <property type="component" value="Chromosome I"/>
</dbReference>